<sequence length="434" mass="48694">MEATAHPTESQEAIVSNANYHTRLLQTISDLEYVPSARKQQTTYVGDLRGELAKKKALVEELVKTTAKERKDHQTLRDSTSRRFAHKIMGKREKYEAKESKEEREYVEALEREMTEKDNQRAIEGLLQEAEQVLADLTRKQELYESAQAELNALYNRIFDGPSEGFPEDDRLEYALMEATKVHDNIQQQLNAESRATELLSRAVQQMEMCQKNMNVALSYSQYDMWGGGTMADMMERNALRDAQVNASQVETLVDQAMHASRAVQPVGRVDIARGSIMSDVFFDNIFTDMAFHTRIKQSAAQVLLATNRLRQERDAAGSRANQAGQILNAAGDKLDRCRRELYNFRRATFESYAAQNPPPPDYDVVTSERNAAPKAGVSMPVPSAPVANPDIGESNTSHNHEPMPGPSGPSPLNWGSRNPFALALNENARKIST</sequence>
<evidence type="ECO:0000256" key="2">
    <source>
        <dbReference type="SAM" id="MobiDB-lite"/>
    </source>
</evidence>
<dbReference type="Proteomes" id="UP000567179">
    <property type="component" value="Unassembled WGS sequence"/>
</dbReference>
<evidence type="ECO:0000256" key="1">
    <source>
        <dbReference type="SAM" id="Coils"/>
    </source>
</evidence>
<reference evidence="3 4" key="1">
    <citation type="journal article" date="2020" name="ISME J.">
        <title>Uncovering the hidden diversity of litter-decomposition mechanisms in mushroom-forming fungi.</title>
        <authorList>
            <person name="Floudas D."/>
            <person name="Bentzer J."/>
            <person name="Ahren D."/>
            <person name="Johansson T."/>
            <person name="Persson P."/>
            <person name="Tunlid A."/>
        </authorList>
    </citation>
    <scope>NUCLEOTIDE SEQUENCE [LARGE SCALE GENOMIC DNA]</scope>
    <source>
        <strain evidence="3 4">CBS 101986</strain>
    </source>
</reference>
<evidence type="ECO:0000313" key="4">
    <source>
        <dbReference type="Proteomes" id="UP000567179"/>
    </source>
</evidence>
<name>A0A8H5BW48_9AGAR</name>
<dbReference type="PANTHER" id="PTHR21974:SF2">
    <property type="entry name" value="RE15880P"/>
    <property type="match status" value="1"/>
</dbReference>
<protein>
    <submittedName>
        <fullName evidence="3">Uncharacterized protein</fullName>
    </submittedName>
</protein>
<evidence type="ECO:0000313" key="3">
    <source>
        <dbReference type="EMBL" id="KAF5329452.1"/>
    </source>
</evidence>
<feature type="coiled-coil region" evidence="1">
    <location>
        <begin position="92"/>
        <end position="157"/>
    </location>
</feature>
<accession>A0A8H5BW48</accession>
<keyword evidence="1" id="KW-0175">Coiled coil</keyword>
<gene>
    <name evidence="3" type="ORF">D9619_009108</name>
</gene>
<dbReference type="PANTHER" id="PTHR21974">
    <property type="entry name" value="RE15880P"/>
    <property type="match status" value="1"/>
</dbReference>
<comment type="caution">
    <text evidence="3">The sequence shown here is derived from an EMBL/GenBank/DDBJ whole genome shotgun (WGS) entry which is preliminary data.</text>
</comment>
<dbReference type="AlphaFoldDB" id="A0A8H5BW48"/>
<feature type="region of interest" description="Disordered" evidence="2">
    <location>
        <begin position="375"/>
        <end position="419"/>
    </location>
</feature>
<dbReference type="OrthoDB" id="2562743at2759"/>
<keyword evidence="4" id="KW-1185">Reference proteome</keyword>
<organism evidence="3 4">
    <name type="scientific">Psilocybe cf. subviscida</name>
    <dbReference type="NCBI Taxonomy" id="2480587"/>
    <lineage>
        <taxon>Eukaryota</taxon>
        <taxon>Fungi</taxon>
        <taxon>Dikarya</taxon>
        <taxon>Basidiomycota</taxon>
        <taxon>Agaricomycotina</taxon>
        <taxon>Agaricomycetes</taxon>
        <taxon>Agaricomycetidae</taxon>
        <taxon>Agaricales</taxon>
        <taxon>Agaricineae</taxon>
        <taxon>Strophariaceae</taxon>
        <taxon>Psilocybe</taxon>
    </lineage>
</organism>
<dbReference type="EMBL" id="JAACJJ010000002">
    <property type="protein sequence ID" value="KAF5329452.1"/>
    <property type="molecule type" value="Genomic_DNA"/>
</dbReference>
<proteinExistence type="predicted"/>